<accession>A0A5B7FMN7</accession>
<gene>
    <name evidence="1" type="ORF">E2C01_042534</name>
</gene>
<dbReference type="EMBL" id="VSRR010008446">
    <property type="protein sequence ID" value="MPC48751.1"/>
    <property type="molecule type" value="Genomic_DNA"/>
</dbReference>
<organism evidence="1 2">
    <name type="scientific">Portunus trituberculatus</name>
    <name type="common">Swimming crab</name>
    <name type="synonym">Neptunus trituberculatus</name>
    <dbReference type="NCBI Taxonomy" id="210409"/>
    <lineage>
        <taxon>Eukaryota</taxon>
        <taxon>Metazoa</taxon>
        <taxon>Ecdysozoa</taxon>
        <taxon>Arthropoda</taxon>
        <taxon>Crustacea</taxon>
        <taxon>Multicrustacea</taxon>
        <taxon>Malacostraca</taxon>
        <taxon>Eumalacostraca</taxon>
        <taxon>Eucarida</taxon>
        <taxon>Decapoda</taxon>
        <taxon>Pleocyemata</taxon>
        <taxon>Brachyura</taxon>
        <taxon>Eubrachyura</taxon>
        <taxon>Portunoidea</taxon>
        <taxon>Portunidae</taxon>
        <taxon>Portuninae</taxon>
        <taxon>Portunus</taxon>
    </lineage>
</organism>
<evidence type="ECO:0000313" key="1">
    <source>
        <dbReference type="EMBL" id="MPC48751.1"/>
    </source>
</evidence>
<sequence>MKTETRHGTQDPKIALNSCSFNWRCGAVFQKTFLSSEGCAGRIVPPVGAGYTPNVSPGSERVQTRCSAAEGRRLLQDHARACRPPSAPRYRCTASLFPVQSGVYFSSMLQTFPDSCRGSTPDAPTLTATATATPDHGYTKSPAMATLTAPSWVS</sequence>
<protein>
    <submittedName>
        <fullName evidence="1">Uncharacterized protein</fullName>
    </submittedName>
</protein>
<proteinExistence type="predicted"/>
<reference evidence="1 2" key="1">
    <citation type="submission" date="2019-05" db="EMBL/GenBank/DDBJ databases">
        <title>Another draft genome of Portunus trituberculatus and its Hox gene families provides insights of decapod evolution.</title>
        <authorList>
            <person name="Jeong J.-H."/>
            <person name="Song I."/>
            <person name="Kim S."/>
            <person name="Choi T."/>
            <person name="Kim D."/>
            <person name="Ryu S."/>
            <person name="Kim W."/>
        </authorList>
    </citation>
    <scope>NUCLEOTIDE SEQUENCE [LARGE SCALE GENOMIC DNA]</scope>
    <source>
        <tissue evidence="1">Muscle</tissue>
    </source>
</reference>
<dbReference type="AlphaFoldDB" id="A0A5B7FMN7"/>
<evidence type="ECO:0000313" key="2">
    <source>
        <dbReference type="Proteomes" id="UP000324222"/>
    </source>
</evidence>
<name>A0A5B7FMN7_PORTR</name>
<comment type="caution">
    <text evidence="1">The sequence shown here is derived from an EMBL/GenBank/DDBJ whole genome shotgun (WGS) entry which is preliminary data.</text>
</comment>
<dbReference type="Proteomes" id="UP000324222">
    <property type="component" value="Unassembled WGS sequence"/>
</dbReference>
<keyword evidence="2" id="KW-1185">Reference proteome</keyword>